<organism evidence="1 2">
    <name type="scientific">Plasmopara halstedii</name>
    <name type="common">Downy mildew of sunflower</name>
    <dbReference type="NCBI Taxonomy" id="4781"/>
    <lineage>
        <taxon>Eukaryota</taxon>
        <taxon>Sar</taxon>
        <taxon>Stramenopiles</taxon>
        <taxon>Oomycota</taxon>
        <taxon>Peronosporomycetes</taxon>
        <taxon>Peronosporales</taxon>
        <taxon>Peronosporaceae</taxon>
        <taxon>Plasmopara</taxon>
    </lineage>
</organism>
<keyword evidence="2" id="KW-1185">Reference proteome</keyword>
<evidence type="ECO:0000313" key="2">
    <source>
        <dbReference type="Proteomes" id="UP000054928"/>
    </source>
</evidence>
<dbReference type="OrthoDB" id="1607513at2759"/>
<evidence type="ECO:0000313" key="1">
    <source>
        <dbReference type="EMBL" id="CEG37396.1"/>
    </source>
</evidence>
<dbReference type="RefSeq" id="XP_024573765.1">
    <property type="nucleotide sequence ID" value="XM_024722717.1"/>
</dbReference>
<name>A0A0P1A9I8_PLAHL</name>
<proteinExistence type="predicted"/>
<reference evidence="2" key="1">
    <citation type="submission" date="2014-09" db="EMBL/GenBank/DDBJ databases">
        <authorList>
            <person name="Sharma Rahul"/>
            <person name="Thines Marco"/>
        </authorList>
    </citation>
    <scope>NUCLEOTIDE SEQUENCE [LARGE SCALE GENOMIC DNA]</scope>
</reference>
<dbReference type="Proteomes" id="UP000054928">
    <property type="component" value="Unassembled WGS sequence"/>
</dbReference>
<dbReference type="GeneID" id="36400045"/>
<accession>A0A0P1A9I8</accession>
<dbReference type="AlphaFoldDB" id="A0A0P1A9I8"/>
<sequence length="237" mass="26655">MVGEEDENSVALTSKKTLELLEKDGLLTRTPPTTFTSPARKEFMILTDLFGDETAFCVCTRCSKTALEVCTGADTNRKHQRTPDEFSTVAPDRSTKRRVTESKARLILDGQYGLMSHPTALSRDIVKSHKLAQLDLAVLLRTLVLVPNDSMAGALTVSLWEEKYSRLHYLGLTVHYVEEFVLKVRRFALLKFDPTATDSAANIENQFCGLFRDRFKIPVVDIRAISTKVSIDTKRLQ</sequence>
<protein>
    <submittedName>
        <fullName evidence="1">Uncharacterized protein</fullName>
    </submittedName>
</protein>
<dbReference type="EMBL" id="CCYD01000286">
    <property type="protein sequence ID" value="CEG37396.1"/>
    <property type="molecule type" value="Genomic_DNA"/>
</dbReference>